<reference evidence="1 2" key="1">
    <citation type="submission" date="2020-07" db="EMBL/GenBank/DDBJ databases">
        <title>Spirosoma foliorum sp. nov., isolated from the leaves on the Nejang mountain Korea, Republic of.</title>
        <authorList>
            <person name="Ho H."/>
            <person name="Lee Y.-J."/>
            <person name="Nurcahyanto D.-A."/>
            <person name="Kim S.-G."/>
        </authorList>
    </citation>
    <scope>NUCLEOTIDE SEQUENCE [LARGE SCALE GENOMIC DNA]</scope>
    <source>
        <strain evidence="1 2">PL0136</strain>
    </source>
</reference>
<keyword evidence="2" id="KW-1185">Reference proteome</keyword>
<dbReference type="Pfam" id="PF13707">
    <property type="entry name" value="RloB"/>
    <property type="match status" value="1"/>
</dbReference>
<gene>
    <name evidence="1" type="ORF">H3H32_02710</name>
</gene>
<dbReference type="AlphaFoldDB" id="A0A7G5GYE4"/>
<evidence type="ECO:0000313" key="2">
    <source>
        <dbReference type="Proteomes" id="UP000515369"/>
    </source>
</evidence>
<proteinExistence type="predicted"/>
<dbReference type="KEGG" id="sfol:H3H32_02710"/>
<dbReference type="Proteomes" id="UP000515369">
    <property type="component" value="Chromosome"/>
</dbReference>
<organism evidence="1 2">
    <name type="scientific">Spirosoma foliorum</name>
    <dbReference type="NCBI Taxonomy" id="2710596"/>
    <lineage>
        <taxon>Bacteria</taxon>
        <taxon>Pseudomonadati</taxon>
        <taxon>Bacteroidota</taxon>
        <taxon>Cytophagia</taxon>
        <taxon>Cytophagales</taxon>
        <taxon>Cytophagaceae</taxon>
        <taxon>Spirosoma</taxon>
    </lineage>
</organism>
<accession>A0A7G5GYE4</accession>
<dbReference type="EMBL" id="CP059732">
    <property type="protein sequence ID" value="QMW03886.1"/>
    <property type="molecule type" value="Genomic_DNA"/>
</dbReference>
<dbReference type="RefSeq" id="WP_182461142.1">
    <property type="nucleotide sequence ID" value="NZ_CP059732.1"/>
</dbReference>
<sequence length="219" mass="26417">MPRERAELIRISGVKEREKMFLLAYEGNETEPTYFEALKNDYRFNNDIIEIVSLRRDKRDTKSAPKYVFENLRKIKDEYNLGIDDELWMIIDRDRNRNNIEKYYQKCQEETNFFLALSNPCFELWLLLHIKDLLEFTEEELIQITENRKIRPKGRRTYLKKLLSQILSDGYNESNLRPERFLPYIEEAVRRAKSLNNPQENYPTGLGTDIYKLVEKLIY</sequence>
<evidence type="ECO:0000313" key="1">
    <source>
        <dbReference type="EMBL" id="QMW03886.1"/>
    </source>
</evidence>
<dbReference type="InterPro" id="IPR025591">
    <property type="entry name" value="RloB"/>
</dbReference>
<name>A0A7G5GYE4_9BACT</name>
<protein>
    <submittedName>
        <fullName evidence="1">RloB domain-containing protein</fullName>
    </submittedName>
</protein>